<evidence type="ECO:0000313" key="3">
    <source>
        <dbReference type="EMBL" id="CEL70877.1"/>
    </source>
</evidence>
<evidence type="ECO:0000256" key="1">
    <source>
        <dbReference type="SAM" id="MobiDB-lite"/>
    </source>
</evidence>
<feature type="compositionally biased region" description="Basic and acidic residues" evidence="1">
    <location>
        <begin position="162"/>
        <end position="213"/>
    </location>
</feature>
<dbReference type="AlphaFoldDB" id="F0VQX5"/>
<dbReference type="Proteomes" id="UP000007494">
    <property type="component" value="Chromosome XII"/>
</dbReference>
<sequence>MEATPVFSIVPVCCSLLRIAREDGARKSFSHFFHKHRQAQEISRSPELSSCGLDENSRNRNENRSRQEDQAELGAGDDRGERSGRRVTVVVDSDDEAGDVPCVEGGEVQRGDDGRERETRERREEGASDKNPRDLHSLSLSVDTDETFGQTGVAKEPFLSEQSRDGRDKREDRERDQTDSDERATGEPEGSKEREENPTEDRKEEWAETEEDDRKAILESLFVDFDKDDDPKQDACTIGRLLLLHSRLWQEIV</sequence>
<feature type="region of interest" description="Disordered" evidence="1">
    <location>
        <begin position="36"/>
        <end position="213"/>
    </location>
</feature>
<accession>F0VQX5</accession>
<dbReference type="EMBL" id="LN714487">
    <property type="protein sequence ID" value="CEL70877.1"/>
    <property type="molecule type" value="Genomic_DNA"/>
</dbReference>
<dbReference type="InParanoid" id="F0VQX5"/>
<reference evidence="2" key="2">
    <citation type="submission" date="2011-03" db="EMBL/GenBank/DDBJ databases">
        <title>Comparative genomics and transcriptomics of Neospora caninum and Toxoplasma gondii.</title>
        <authorList>
            <person name="Reid A.J."/>
            <person name="Sohal A."/>
            <person name="Harris D."/>
            <person name="Quail M."/>
            <person name="Sanders M."/>
            <person name="Berriman M."/>
            <person name="Wastling J.M."/>
            <person name="Pain A."/>
        </authorList>
    </citation>
    <scope>NUCLEOTIDE SEQUENCE</scope>
    <source>
        <strain evidence="2">Liverpool</strain>
    </source>
</reference>
<gene>
    <name evidence="3" type="ORF">BN1204_065480</name>
    <name evidence="2" type="ORF">NCLIV_065480</name>
</gene>
<proteinExistence type="predicted"/>
<dbReference type="eggNOG" id="ENOG502TM9Y">
    <property type="taxonomic scope" value="Eukaryota"/>
</dbReference>
<dbReference type="VEuPathDB" id="ToxoDB:NCLIV_065480"/>
<dbReference type="GeneID" id="13445345"/>
<evidence type="ECO:0000313" key="2">
    <source>
        <dbReference type="EMBL" id="CBZ56122.1"/>
    </source>
</evidence>
<reference evidence="3" key="4">
    <citation type="journal article" date="2015" name="PLoS ONE">
        <title>Comprehensive Evaluation of Toxoplasma gondii VEG and Neospora caninum LIV Genomes with Tachyzoite Stage Transcriptome and Proteome Defines Novel Transcript Features.</title>
        <authorList>
            <person name="Ramaprasad A."/>
            <person name="Mourier T."/>
            <person name="Naeem R."/>
            <person name="Malas T.B."/>
            <person name="Moussa E."/>
            <person name="Panigrahi A."/>
            <person name="Vermont S.J."/>
            <person name="Otto T.D."/>
            <person name="Wastling J."/>
            <person name="Pain A."/>
        </authorList>
    </citation>
    <scope>NUCLEOTIDE SEQUENCE</scope>
    <source>
        <strain evidence="3">Liverpool</strain>
    </source>
</reference>
<protein>
    <submittedName>
        <fullName evidence="2">Uncharacterized protein</fullName>
    </submittedName>
</protein>
<feature type="compositionally biased region" description="Polar residues" evidence="1">
    <location>
        <begin position="138"/>
        <end position="150"/>
    </location>
</feature>
<reference evidence="4" key="3">
    <citation type="journal article" date="2012" name="PLoS Pathog.">
        <title>Comparative genomics of the apicomplexan parasites Toxoplasma gondii and Neospora caninum: Coccidia differing in host range and transmission strategy.</title>
        <authorList>
            <person name="Reid A.J."/>
            <person name="Vermont S.J."/>
            <person name="Cotton J.A."/>
            <person name="Harris D."/>
            <person name="Hill-Cawthorne G.A."/>
            <person name="Konen-Waisman S."/>
            <person name="Latham S.M."/>
            <person name="Mourier T."/>
            <person name="Norton R."/>
            <person name="Quail M.A."/>
            <person name="Sanders M."/>
            <person name="Shanmugam D."/>
            <person name="Sohal A."/>
            <person name="Wasmuth J.D."/>
            <person name="Brunk B."/>
            <person name="Grigg M.E."/>
            <person name="Howard J.C."/>
            <person name="Parkinson J."/>
            <person name="Roos D.S."/>
            <person name="Trees A.J."/>
            <person name="Berriman M."/>
            <person name="Pain A."/>
            <person name="Wastling J.M."/>
        </authorList>
    </citation>
    <scope>NUCLEOTIDE SEQUENCE [LARGE SCALE GENOMIC DNA]</scope>
    <source>
        <strain evidence="4">Liverpool</strain>
    </source>
</reference>
<reference evidence="2" key="1">
    <citation type="submission" date="2011-02" db="EMBL/GenBank/DDBJ databases">
        <authorList>
            <person name="Aslett M."/>
        </authorList>
    </citation>
    <scope>NUCLEOTIDE SEQUENCE</scope>
    <source>
        <strain evidence="2">Liverpool</strain>
    </source>
</reference>
<evidence type="ECO:0000313" key="4">
    <source>
        <dbReference type="Proteomes" id="UP000007494"/>
    </source>
</evidence>
<feature type="compositionally biased region" description="Basic and acidic residues" evidence="1">
    <location>
        <begin position="107"/>
        <end position="136"/>
    </location>
</feature>
<organism evidence="2 4">
    <name type="scientific">Neospora caninum (strain Liverpool)</name>
    <dbReference type="NCBI Taxonomy" id="572307"/>
    <lineage>
        <taxon>Eukaryota</taxon>
        <taxon>Sar</taxon>
        <taxon>Alveolata</taxon>
        <taxon>Apicomplexa</taxon>
        <taxon>Conoidasida</taxon>
        <taxon>Coccidia</taxon>
        <taxon>Eucoccidiorida</taxon>
        <taxon>Eimeriorina</taxon>
        <taxon>Sarcocystidae</taxon>
        <taxon>Neospora</taxon>
    </lineage>
</organism>
<name>F0VQX5_NEOCL</name>
<dbReference type="RefSeq" id="XP_003886148.1">
    <property type="nucleotide sequence ID" value="XM_003886099.1"/>
</dbReference>
<feature type="compositionally biased region" description="Basic and acidic residues" evidence="1">
    <location>
        <begin position="55"/>
        <end position="69"/>
    </location>
</feature>
<dbReference type="OMA" id="DACTIGR"/>
<keyword evidence="4" id="KW-1185">Reference proteome</keyword>
<dbReference type="EMBL" id="FR823393">
    <property type="protein sequence ID" value="CBZ56122.1"/>
    <property type="molecule type" value="Genomic_DNA"/>
</dbReference>